<keyword evidence="5" id="KW-0378">Hydrolase</keyword>
<keyword evidence="6" id="KW-0695">RNA-directed DNA polymerase</keyword>
<reference evidence="8 9" key="1">
    <citation type="journal article" date="2023" name="Life. Sci Alliance">
        <title>Evolutionary insights into 3D genome organization and epigenetic landscape of Vigna mungo.</title>
        <authorList>
            <person name="Junaid A."/>
            <person name="Singh B."/>
            <person name="Bhatia S."/>
        </authorList>
    </citation>
    <scope>NUCLEOTIDE SEQUENCE [LARGE SCALE GENOMIC DNA]</scope>
    <source>
        <strain evidence="8">Urdbean</strain>
    </source>
</reference>
<dbReference type="FunFam" id="1.10.340.70:FF:000001">
    <property type="entry name" value="Retrovirus-related Pol polyprotein from transposon gypsy-like Protein"/>
    <property type="match status" value="1"/>
</dbReference>
<keyword evidence="4" id="KW-0255">Endonuclease</keyword>
<keyword evidence="2" id="KW-0548">Nucleotidyltransferase</keyword>
<dbReference type="PROSITE" id="PS50994">
    <property type="entry name" value="INTEGRASE"/>
    <property type="match status" value="1"/>
</dbReference>
<dbReference type="InterPro" id="IPR036397">
    <property type="entry name" value="RNaseH_sf"/>
</dbReference>
<evidence type="ECO:0000259" key="7">
    <source>
        <dbReference type="PROSITE" id="PS50994"/>
    </source>
</evidence>
<dbReference type="EMBL" id="CP144694">
    <property type="protein sequence ID" value="WVZ01852.1"/>
    <property type="molecule type" value="Genomic_DNA"/>
</dbReference>
<organism evidence="8 9">
    <name type="scientific">Vigna mungo</name>
    <name type="common">Black gram</name>
    <name type="synonym">Phaseolus mungo</name>
    <dbReference type="NCBI Taxonomy" id="3915"/>
    <lineage>
        <taxon>Eukaryota</taxon>
        <taxon>Viridiplantae</taxon>
        <taxon>Streptophyta</taxon>
        <taxon>Embryophyta</taxon>
        <taxon>Tracheophyta</taxon>
        <taxon>Spermatophyta</taxon>
        <taxon>Magnoliopsida</taxon>
        <taxon>eudicotyledons</taxon>
        <taxon>Gunneridae</taxon>
        <taxon>Pentapetalae</taxon>
        <taxon>rosids</taxon>
        <taxon>fabids</taxon>
        <taxon>Fabales</taxon>
        <taxon>Fabaceae</taxon>
        <taxon>Papilionoideae</taxon>
        <taxon>50 kb inversion clade</taxon>
        <taxon>NPAAA clade</taxon>
        <taxon>indigoferoid/millettioid clade</taxon>
        <taxon>Phaseoleae</taxon>
        <taxon>Vigna</taxon>
    </lineage>
</organism>
<evidence type="ECO:0000313" key="8">
    <source>
        <dbReference type="EMBL" id="WVZ01852.1"/>
    </source>
</evidence>
<name>A0AAQ3N3M0_VIGMU</name>
<dbReference type="Gene3D" id="3.30.420.10">
    <property type="entry name" value="Ribonuclease H-like superfamily/Ribonuclease H"/>
    <property type="match status" value="1"/>
</dbReference>
<accession>A0AAQ3N3M0</accession>
<keyword evidence="1" id="KW-0808">Transferase</keyword>
<dbReference type="GO" id="GO:0016787">
    <property type="term" value="F:hydrolase activity"/>
    <property type="evidence" value="ECO:0007669"/>
    <property type="project" value="UniProtKB-KW"/>
</dbReference>
<evidence type="ECO:0000313" key="9">
    <source>
        <dbReference type="Proteomes" id="UP001374535"/>
    </source>
</evidence>
<gene>
    <name evidence="8" type="ORF">V8G54_022658</name>
</gene>
<dbReference type="InterPro" id="IPR012337">
    <property type="entry name" value="RNaseH-like_sf"/>
</dbReference>
<evidence type="ECO:0000256" key="2">
    <source>
        <dbReference type="ARBA" id="ARBA00022695"/>
    </source>
</evidence>
<evidence type="ECO:0000256" key="4">
    <source>
        <dbReference type="ARBA" id="ARBA00022759"/>
    </source>
</evidence>
<dbReference type="SUPFAM" id="SSF56672">
    <property type="entry name" value="DNA/RNA polymerases"/>
    <property type="match status" value="1"/>
</dbReference>
<dbReference type="GO" id="GO:0015074">
    <property type="term" value="P:DNA integration"/>
    <property type="evidence" value="ECO:0007669"/>
    <property type="project" value="InterPro"/>
</dbReference>
<dbReference type="InterPro" id="IPR041588">
    <property type="entry name" value="Integrase_H2C2"/>
</dbReference>
<dbReference type="SUPFAM" id="SSF53098">
    <property type="entry name" value="Ribonuclease H-like"/>
    <property type="match status" value="1"/>
</dbReference>
<dbReference type="AlphaFoldDB" id="A0AAQ3N3M0"/>
<dbReference type="GO" id="GO:0003676">
    <property type="term" value="F:nucleic acid binding"/>
    <property type="evidence" value="ECO:0007669"/>
    <property type="project" value="InterPro"/>
</dbReference>
<dbReference type="Proteomes" id="UP001374535">
    <property type="component" value="Chromosome 7"/>
</dbReference>
<evidence type="ECO:0000256" key="6">
    <source>
        <dbReference type="ARBA" id="ARBA00022918"/>
    </source>
</evidence>
<dbReference type="PANTHER" id="PTHR37984:SF5">
    <property type="entry name" value="PROTEIN NYNRIN-LIKE"/>
    <property type="match status" value="1"/>
</dbReference>
<evidence type="ECO:0000256" key="1">
    <source>
        <dbReference type="ARBA" id="ARBA00022679"/>
    </source>
</evidence>
<proteinExistence type="predicted"/>
<dbReference type="GO" id="GO:0003964">
    <property type="term" value="F:RNA-directed DNA polymerase activity"/>
    <property type="evidence" value="ECO:0007669"/>
    <property type="project" value="UniProtKB-KW"/>
</dbReference>
<dbReference type="InterPro" id="IPR041373">
    <property type="entry name" value="RT_RNaseH"/>
</dbReference>
<sequence length="346" mass="40014">MSNRMQKQFAYVRELYAITEALAKFRHYLLGHHFIIKTDQKSLKQLLDQTLQTPEQQQWLPKLLGYDFEIHYKAGKKNIPADALSMSFFMAWSEPNCVWLQQLVQLTQTDQKLSQLYSQCFHGQVPNSEYSIKEGILFWKGRIMVPHNSTLINQILQEFHTSKIGGHAGITKTASRIANQFYWPNMQQNIRKFINECVVCQQAKVDHALPKGLLQTLPIPQQVWEDIAMNFITHLPSVTGYTTIMVVVDRLSKFAYFIPLKSDFSSKSVAEAFIGQVVKIHGIPKFIVSDRDKGFISSFWQHLFKSQGTTLAMGSAYHPQFDGQTENLNKTLEMYLRCYVYENPKF</sequence>
<dbReference type="Gene3D" id="1.10.340.70">
    <property type="match status" value="1"/>
</dbReference>
<dbReference type="Pfam" id="PF17917">
    <property type="entry name" value="RT_RNaseH"/>
    <property type="match status" value="1"/>
</dbReference>
<keyword evidence="9" id="KW-1185">Reference proteome</keyword>
<keyword evidence="3" id="KW-0540">Nuclease</keyword>
<dbReference type="CDD" id="cd09274">
    <property type="entry name" value="RNase_HI_RT_Ty3"/>
    <property type="match status" value="1"/>
</dbReference>
<evidence type="ECO:0000256" key="5">
    <source>
        <dbReference type="ARBA" id="ARBA00022801"/>
    </source>
</evidence>
<feature type="domain" description="Integrase catalytic" evidence="7">
    <location>
        <begin position="214"/>
        <end position="346"/>
    </location>
</feature>
<protein>
    <recommendedName>
        <fullName evidence="7">Integrase catalytic domain-containing protein</fullName>
    </recommendedName>
</protein>
<evidence type="ECO:0000256" key="3">
    <source>
        <dbReference type="ARBA" id="ARBA00022722"/>
    </source>
</evidence>
<dbReference type="InterPro" id="IPR050951">
    <property type="entry name" value="Retrovirus_Pol_polyprotein"/>
</dbReference>
<dbReference type="InterPro" id="IPR001584">
    <property type="entry name" value="Integrase_cat-core"/>
</dbReference>
<dbReference type="InterPro" id="IPR043502">
    <property type="entry name" value="DNA/RNA_pol_sf"/>
</dbReference>
<dbReference type="GO" id="GO:0004519">
    <property type="term" value="F:endonuclease activity"/>
    <property type="evidence" value="ECO:0007669"/>
    <property type="project" value="UniProtKB-KW"/>
</dbReference>
<dbReference type="PANTHER" id="PTHR37984">
    <property type="entry name" value="PROTEIN CBG26694"/>
    <property type="match status" value="1"/>
</dbReference>
<dbReference type="Pfam" id="PF17921">
    <property type="entry name" value="Integrase_H2C2"/>
    <property type="match status" value="1"/>
</dbReference>